<dbReference type="PANTHER" id="PTHR31373:SF25">
    <property type="entry name" value="OS02G0179600 PROTEIN"/>
    <property type="match status" value="1"/>
</dbReference>
<name>A0A8I6Y9R5_HORVV</name>
<keyword evidence="4" id="KW-1185">Reference proteome</keyword>
<proteinExistence type="predicted"/>
<evidence type="ECO:0000313" key="3">
    <source>
        <dbReference type="EnsemblPlants" id="HORVU.MOREX.r3.6HG0569440.1.CDS1"/>
    </source>
</evidence>
<sequence>MSARAWESVVYARVASVAMNNYQVVLLKHDAERFNAYLADVKSGKKRIAAGALLPHQIIESLGEDGDGAGAGVADLEWRRMVDDMRALGKLTNCVAVCDVSGSMSGLPMDVCVALGLLISELTEDPWRGRVITFSERPEIHFITGGTLSEKVVFMRAMEWGMNTNFQAVFDKILEVAVGASLPPERMVRRVFVFSDMEFDQASAHPWETDYEAIVRKFSKAGYGSAVPEIVFWNLAYS</sequence>
<dbReference type="SUPFAM" id="SSF53300">
    <property type="entry name" value="vWA-like"/>
    <property type="match status" value="1"/>
</dbReference>
<accession>A0A8I6Y9R5</accession>
<evidence type="ECO:0000259" key="1">
    <source>
        <dbReference type="Pfam" id="PF11443"/>
    </source>
</evidence>
<reference evidence="4" key="1">
    <citation type="journal article" date="2012" name="Nature">
        <title>A physical, genetic and functional sequence assembly of the barley genome.</title>
        <authorList>
            <consortium name="The International Barley Genome Sequencing Consortium"/>
            <person name="Mayer K.F."/>
            <person name="Waugh R."/>
            <person name="Brown J.W."/>
            <person name="Schulman A."/>
            <person name="Langridge P."/>
            <person name="Platzer M."/>
            <person name="Fincher G.B."/>
            <person name="Muehlbauer G.J."/>
            <person name="Sato K."/>
            <person name="Close T.J."/>
            <person name="Wise R.P."/>
            <person name="Stein N."/>
        </authorList>
    </citation>
    <scope>NUCLEOTIDE SEQUENCE [LARGE SCALE GENOMIC DNA]</scope>
    <source>
        <strain evidence="4">cv. Morex</strain>
    </source>
</reference>
<dbReference type="Gene3D" id="3.40.50.410">
    <property type="entry name" value="von Willebrand factor, type A domain"/>
    <property type="match status" value="1"/>
</dbReference>
<reference evidence="3" key="2">
    <citation type="submission" date="2020-10" db="EMBL/GenBank/DDBJ databases">
        <authorList>
            <person name="Scholz U."/>
            <person name="Mascher M."/>
            <person name="Fiebig A."/>
        </authorList>
    </citation>
    <scope>NUCLEOTIDE SEQUENCE [LARGE SCALE GENOMIC DNA]</scope>
    <source>
        <strain evidence="3">cv. Morex</strain>
    </source>
</reference>
<dbReference type="Pfam" id="PF25043">
    <property type="entry name" value="DUF7788"/>
    <property type="match status" value="1"/>
</dbReference>
<dbReference type="InterPro" id="IPR011205">
    <property type="entry name" value="UCP015417_vWA"/>
</dbReference>
<evidence type="ECO:0000259" key="2">
    <source>
        <dbReference type="Pfam" id="PF25043"/>
    </source>
</evidence>
<organism evidence="3 4">
    <name type="scientific">Hordeum vulgare subsp. vulgare</name>
    <name type="common">Domesticated barley</name>
    <dbReference type="NCBI Taxonomy" id="112509"/>
    <lineage>
        <taxon>Eukaryota</taxon>
        <taxon>Viridiplantae</taxon>
        <taxon>Streptophyta</taxon>
        <taxon>Embryophyta</taxon>
        <taxon>Tracheophyta</taxon>
        <taxon>Spermatophyta</taxon>
        <taxon>Magnoliopsida</taxon>
        <taxon>Liliopsida</taxon>
        <taxon>Poales</taxon>
        <taxon>Poaceae</taxon>
        <taxon>BOP clade</taxon>
        <taxon>Pooideae</taxon>
        <taxon>Triticodae</taxon>
        <taxon>Triticeae</taxon>
        <taxon>Hordeinae</taxon>
        <taxon>Hordeum</taxon>
    </lineage>
</organism>
<reference evidence="3" key="3">
    <citation type="submission" date="2022-01" db="UniProtKB">
        <authorList>
            <consortium name="EnsemblPlants"/>
        </authorList>
    </citation>
    <scope>IDENTIFICATION</scope>
    <source>
        <strain evidence="3">subsp. vulgare</strain>
    </source>
</reference>
<dbReference type="PANTHER" id="PTHR31373">
    <property type="entry name" value="OS06G0652100 PROTEIN"/>
    <property type="match status" value="1"/>
</dbReference>
<dbReference type="InterPro" id="IPR058580">
    <property type="entry name" value="DUF2828"/>
</dbReference>
<dbReference type="EnsemblPlants" id="HORVU.MOREX.r3.6HG0569440.1">
    <property type="protein sequence ID" value="HORVU.MOREX.r3.6HG0569440.1.CDS1"/>
    <property type="gene ID" value="HORVU.MOREX.r3.6HG0569440"/>
</dbReference>
<dbReference type="Pfam" id="PF11443">
    <property type="entry name" value="DUF2828"/>
    <property type="match status" value="1"/>
</dbReference>
<feature type="domain" description="DUF2828" evidence="1">
    <location>
        <begin position="1"/>
        <end position="91"/>
    </location>
</feature>
<evidence type="ECO:0000313" key="4">
    <source>
        <dbReference type="Proteomes" id="UP000011116"/>
    </source>
</evidence>
<dbReference type="InterPro" id="IPR036465">
    <property type="entry name" value="vWFA_dom_sf"/>
</dbReference>
<feature type="domain" description="DUF7788" evidence="2">
    <location>
        <begin position="93"/>
        <end position="237"/>
    </location>
</feature>
<dbReference type="Proteomes" id="UP000011116">
    <property type="component" value="Chromosome 6H"/>
</dbReference>
<dbReference type="AlphaFoldDB" id="A0A8I6Y9R5"/>
<dbReference type="PIRSF" id="PIRSF015417">
    <property type="entry name" value="T31B5_30_vWA"/>
    <property type="match status" value="1"/>
</dbReference>
<protein>
    <submittedName>
        <fullName evidence="3">Uncharacterized protein</fullName>
    </submittedName>
</protein>
<dbReference type="Gramene" id="HORVU.MOREX.r3.6HG0569440.1">
    <property type="protein sequence ID" value="HORVU.MOREX.r3.6HG0569440.1.CDS1"/>
    <property type="gene ID" value="HORVU.MOREX.r3.6HG0569440"/>
</dbReference>
<dbReference type="InterPro" id="IPR056690">
    <property type="entry name" value="DUF7788"/>
</dbReference>